<dbReference type="PANTHER" id="PTHR22916">
    <property type="entry name" value="GLYCOSYLTRANSFERASE"/>
    <property type="match status" value="1"/>
</dbReference>
<keyword evidence="5" id="KW-1185">Reference proteome</keyword>
<dbReference type="Proteomes" id="UP000677218">
    <property type="component" value="Unassembled WGS sequence"/>
</dbReference>
<dbReference type="PANTHER" id="PTHR22916:SF51">
    <property type="entry name" value="GLYCOSYLTRANSFERASE EPSH-RELATED"/>
    <property type="match status" value="1"/>
</dbReference>
<gene>
    <name evidence="4" type="ORF">LCB40_15970</name>
</gene>
<dbReference type="Gene3D" id="3.90.550.10">
    <property type="entry name" value="Spore Coat Polysaccharide Biosynthesis Protein SpsA, Chain A"/>
    <property type="match status" value="1"/>
</dbReference>
<feature type="domain" description="Glycosyltransferase 2-like" evidence="3">
    <location>
        <begin position="8"/>
        <end position="121"/>
    </location>
</feature>
<dbReference type="SUPFAM" id="SSF53448">
    <property type="entry name" value="Nucleotide-diphospho-sugar transferases"/>
    <property type="match status" value="1"/>
</dbReference>
<evidence type="ECO:0000313" key="4">
    <source>
        <dbReference type="EMBL" id="GFZ27717.1"/>
    </source>
</evidence>
<evidence type="ECO:0000259" key="3">
    <source>
        <dbReference type="Pfam" id="PF00535"/>
    </source>
</evidence>
<keyword evidence="2 4" id="KW-0808">Transferase</keyword>
<dbReference type="Pfam" id="PF00535">
    <property type="entry name" value="Glycos_transf_2"/>
    <property type="match status" value="1"/>
</dbReference>
<organism evidence="4 5">
    <name type="scientific">Lactobacillus corticis</name>
    <dbReference type="NCBI Taxonomy" id="2201249"/>
    <lineage>
        <taxon>Bacteria</taxon>
        <taxon>Bacillati</taxon>
        <taxon>Bacillota</taxon>
        <taxon>Bacilli</taxon>
        <taxon>Lactobacillales</taxon>
        <taxon>Lactobacillaceae</taxon>
        <taxon>Lactobacillus</taxon>
    </lineage>
</organism>
<evidence type="ECO:0000256" key="2">
    <source>
        <dbReference type="ARBA" id="ARBA00022679"/>
    </source>
</evidence>
<keyword evidence="1" id="KW-0328">Glycosyltransferase</keyword>
<accession>A0A916QKK6</accession>
<reference evidence="4" key="1">
    <citation type="submission" date="2020-08" db="EMBL/GenBank/DDBJ databases">
        <title>Taxonomic study for Lactobacillus species isolated from hardwood bark.</title>
        <authorList>
            <person name="Tohno M."/>
            <person name="Tanizawa Y."/>
        </authorList>
    </citation>
    <scope>NUCLEOTIDE SEQUENCE</scope>
    <source>
        <strain evidence="4">B40</strain>
    </source>
</reference>
<dbReference type="AlphaFoldDB" id="A0A916QKK6"/>
<evidence type="ECO:0000313" key="5">
    <source>
        <dbReference type="Proteomes" id="UP000677218"/>
    </source>
</evidence>
<proteinExistence type="predicted"/>
<dbReference type="RefSeq" id="WP_212781396.1">
    <property type="nucleotide sequence ID" value="NZ_BMAY01000016.1"/>
</dbReference>
<dbReference type="InterPro" id="IPR029044">
    <property type="entry name" value="Nucleotide-diphossugar_trans"/>
</dbReference>
<comment type="caution">
    <text evidence="4">The sequence shown here is derived from an EMBL/GenBank/DDBJ whole genome shotgun (WGS) entry which is preliminary data.</text>
</comment>
<dbReference type="CDD" id="cd00761">
    <property type="entry name" value="Glyco_tranf_GTA_type"/>
    <property type="match status" value="1"/>
</dbReference>
<sequence length="283" mass="32943">MLKEPLLTIIMPVYNTADYLAHAFEALLRQDEPNFKLIVVDDGSTDDSAAIAQKYAQQFPYFKLVQKSNGGPSEARNVGMKYVDTPYFTFHDGDDWVSHGYTAYFLRAFKEHPECDLVSCGYWLDYSNKPEKVVGHFESGEINRAEAYLKMTNVFGSPIKGYSWNKAFKTEVVRKYKLKFDRDISLLEDQIFSVKYMSHCEKMYYTQHPYYHYRQRQGSIIHQPSIKKVKDNFLGNYRVWNRIIKSLLASENSKSERTVRKLSESTLIRSNNEGKGKRGRTIL</sequence>
<name>A0A916QKK6_9LACO</name>
<dbReference type="GO" id="GO:0016757">
    <property type="term" value="F:glycosyltransferase activity"/>
    <property type="evidence" value="ECO:0007669"/>
    <property type="project" value="UniProtKB-KW"/>
</dbReference>
<evidence type="ECO:0000256" key="1">
    <source>
        <dbReference type="ARBA" id="ARBA00022676"/>
    </source>
</evidence>
<protein>
    <submittedName>
        <fullName evidence="4">Glycosyl transferase</fullName>
    </submittedName>
</protein>
<dbReference type="EMBL" id="BMAY01000016">
    <property type="protein sequence ID" value="GFZ27717.1"/>
    <property type="molecule type" value="Genomic_DNA"/>
</dbReference>
<dbReference type="InterPro" id="IPR001173">
    <property type="entry name" value="Glyco_trans_2-like"/>
</dbReference>